<keyword evidence="2" id="KW-1133">Transmembrane helix</keyword>
<evidence type="ECO:0000313" key="4">
    <source>
        <dbReference type="Proteomes" id="UP000229896"/>
    </source>
</evidence>
<evidence type="ECO:0000256" key="1">
    <source>
        <dbReference type="SAM" id="MobiDB-lite"/>
    </source>
</evidence>
<evidence type="ECO:0000256" key="2">
    <source>
        <dbReference type="SAM" id="Phobius"/>
    </source>
</evidence>
<dbReference type="EMBL" id="PEXI01000026">
    <property type="protein sequence ID" value="PIU24496.1"/>
    <property type="molecule type" value="Genomic_DNA"/>
</dbReference>
<name>A0A2M6YCR5_9BACT</name>
<keyword evidence="2" id="KW-0812">Transmembrane</keyword>
<keyword evidence="2" id="KW-0472">Membrane</keyword>
<feature type="compositionally biased region" description="Basic and acidic residues" evidence="1">
    <location>
        <begin position="78"/>
        <end position="90"/>
    </location>
</feature>
<dbReference type="AlphaFoldDB" id="A0A2M6YCR5"/>
<sequence>MRENDISEKAMIVFSVALLVIILGAFAWIWFGTSRPSADVYKSTENLQPISVANFRNQAKKLLDGLQNNSGMPIPEPTAKEGRDDPFASL</sequence>
<gene>
    <name evidence="3" type="ORF">COT12_00715</name>
</gene>
<comment type="caution">
    <text evidence="3">The sequence shown here is derived from an EMBL/GenBank/DDBJ whole genome shotgun (WGS) entry which is preliminary data.</text>
</comment>
<protein>
    <submittedName>
        <fullName evidence="3">Uncharacterized protein</fullName>
    </submittedName>
</protein>
<dbReference type="Proteomes" id="UP000229896">
    <property type="component" value="Unassembled WGS sequence"/>
</dbReference>
<organism evidence="3 4">
    <name type="scientific">Candidatus Berkelbacteria bacterium CG08_land_8_20_14_0_20_39_8</name>
    <dbReference type="NCBI Taxonomy" id="1974511"/>
    <lineage>
        <taxon>Bacteria</taxon>
        <taxon>Candidatus Berkelbacteria</taxon>
    </lineage>
</organism>
<feature type="region of interest" description="Disordered" evidence="1">
    <location>
        <begin position="66"/>
        <end position="90"/>
    </location>
</feature>
<feature type="transmembrane region" description="Helical" evidence="2">
    <location>
        <begin position="12"/>
        <end position="31"/>
    </location>
</feature>
<reference evidence="4" key="1">
    <citation type="submission" date="2017-09" db="EMBL/GenBank/DDBJ databases">
        <title>Depth-based differentiation of microbial function through sediment-hosted aquifers and enrichment of novel symbionts in the deep terrestrial subsurface.</title>
        <authorList>
            <person name="Probst A.J."/>
            <person name="Ladd B."/>
            <person name="Jarett J.K."/>
            <person name="Geller-Mcgrath D.E."/>
            <person name="Sieber C.M.K."/>
            <person name="Emerson J.B."/>
            <person name="Anantharaman K."/>
            <person name="Thomas B.C."/>
            <person name="Malmstrom R."/>
            <person name="Stieglmeier M."/>
            <person name="Klingl A."/>
            <person name="Woyke T."/>
            <person name="Ryan C.M."/>
            <person name="Banfield J.F."/>
        </authorList>
    </citation>
    <scope>NUCLEOTIDE SEQUENCE [LARGE SCALE GENOMIC DNA]</scope>
</reference>
<proteinExistence type="predicted"/>
<evidence type="ECO:0000313" key="3">
    <source>
        <dbReference type="EMBL" id="PIU24496.1"/>
    </source>
</evidence>
<accession>A0A2M6YCR5</accession>